<dbReference type="AlphaFoldDB" id="A0A835YI97"/>
<evidence type="ECO:0000256" key="1">
    <source>
        <dbReference type="SAM" id="Phobius"/>
    </source>
</evidence>
<gene>
    <name evidence="3" type="ORF">JKP88DRAFT_265588</name>
</gene>
<proteinExistence type="predicted"/>
<keyword evidence="1" id="KW-0812">Transmembrane</keyword>
<sequence length="223" mass="25117">MSGVMSASLLCFMTTINAQGVAKARDKGPLVSIHLDYKYAHEMFKILLFVSVQVTSFVALISFHTSVYPFPWERVADFVLSEKTKGPPDDQIKLITEGLTFHYSIPMPWYARLLLGPVVLWDDVITVDYVKREMTERGRNTNLLSHGLVTDTSHWVASKENPQETLYSKTVDFNVKATWSAELILRVSGPLIKWFRAKSMLMREIETAAIAASTPADPQPPPQ</sequence>
<dbReference type="OrthoDB" id="10378743at2759"/>
<evidence type="ECO:0000313" key="3">
    <source>
        <dbReference type="EMBL" id="KAG5176011.1"/>
    </source>
</evidence>
<dbReference type="EMBL" id="JAFCMP010000542">
    <property type="protein sequence ID" value="KAG5176011.1"/>
    <property type="molecule type" value="Genomic_DNA"/>
</dbReference>
<reference evidence="3" key="1">
    <citation type="submission" date="2021-02" db="EMBL/GenBank/DDBJ databases">
        <title>First Annotated Genome of the Yellow-green Alga Tribonema minus.</title>
        <authorList>
            <person name="Mahan K.M."/>
        </authorList>
    </citation>
    <scope>NUCLEOTIDE SEQUENCE</scope>
    <source>
        <strain evidence="3">UTEX B ZZ1240</strain>
    </source>
</reference>
<feature type="transmembrane region" description="Helical" evidence="1">
    <location>
        <begin position="43"/>
        <end position="63"/>
    </location>
</feature>
<comment type="caution">
    <text evidence="3">The sequence shown here is derived from an EMBL/GenBank/DDBJ whole genome shotgun (WGS) entry which is preliminary data.</text>
</comment>
<feature type="chain" id="PRO_5032333616" evidence="2">
    <location>
        <begin position="19"/>
        <end position="223"/>
    </location>
</feature>
<accession>A0A835YI97</accession>
<organism evidence="3 4">
    <name type="scientific">Tribonema minus</name>
    <dbReference type="NCBI Taxonomy" id="303371"/>
    <lineage>
        <taxon>Eukaryota</taxon>
        <taxon>Sar</taxon>
        <taxon>Stramenopiles</taxon>
        <taxon>Ochrophyta</taxon>
        <taxon>PX clade</taxon>
        <taxon>Xanthophyceae</taxon>
        <taxon>Tribonematales</taxon>
        <taxon>Tribonemataceae</taxon>
        <taxon>Tribonema</taxon>
    </lineage>
</organism>
<keyword evidence="1" id="KW-0472">Membrane</keyword>
<protein>
    <submittedName>
        <fullName evidence="3">Uncharacterized protein</fullName>
    </submittedName>
</protein>
<dbReference type="Proteomes" id="UP000664859">
    <property type="component" value="Unassembled WGS sequence"/>
</dbReference>
<keyword evidence="1" id="KW-1133">Transmembrane helix</keyword>
<feature type="signal peptide" evidence="2">
    <location>
        <begin position="1"/>
        <end position="18"/>
    </location>
</feature>
<name>A0A835YI97_9STRA</name>
<evidence type="ECO:0000313" key="4">
    <source>
        <dbReference type="Proteomes" id="UP000664859"/>
    </source>
</evidence>
<evidence type="ECO:0000256" key="2">
    <source>
        <dbReference type="SAM" id="SignalP"/>
    </source>
</evidence>
<keyword evidence="2" id="KW-0732">Signal</keyword>
<keyword evidence="4" id="KW-1185">Reference proteome</keyword>